<dbReference type="Gene3D" id="1.10.287.130">
    <property type="match status" value="1"/>
</dbReference>
<evidence type="ECO:0000256" key="7">
    <source>
        <dbReference type="SAM" id="Phobius"/>
    </source>
</evidence>
<organism evidence="8 9">
    <name type="scientific">Candidatus Venteria ishoeyi</name>
    <dbReference type="NCBI Taxonomy" id="1899563"/>
    <lineage>
        <taxon>Bacteria</taxon>
        <taxon>Pseudomonadati</taxon>
        <taxon>Pseudomonadota</taxon>
        <taxon>Gammaproteobacteria</taxon>
        <taxon>Thiotrichales</taxon>
        <taxon>Thiotrichaceae</taxon>
        <taxon>Venteria</taxon>
    </lineage>
</organism>
<evidence type="ECO:0000256" key="6">
    <source>
        <dbReference type="SAM" id="Coils"/>
    </source>
</evidence>
<comment type="catalytic activity">
    <reaction evidence="1">
        <text>ATP + protein L-histidine = ADP + protein N-phospho-L-histidine.</text>
        <dbReference type="EC" id="2.7.13.3"/>
    </reaction>
</comment>
<dbReference type="Proteomes" id="UP000236724">
    <property type="component" value="Unassembled WGS sequence"/>
</dbReference>
<evidence type="ECO:0000313" key="9">
    <source>
        <dbReference type="Proteomes" id="UP000236724"/>
    </source>
</evidence>
<feature type="transmembrane region" description="Helical" evidence="7">
    <location>
        <begin position="58"/>
        <end position="76"/>
    </location>
</feature>
<dbReference type="InterPro" id="IPR003661">
    <property type="entry name" value="HisK_dim/P_dom"/>
</dbReference>
<name>A0A1H6F7A5_9GAMM</name>
<dbReference type="EMBL" id="FMSV02000418">
    <property type="protein sequence ID" value="SEH06018.1"/>
    <property type="molecule type" value="Genomic_DNA"/>
</dbReference>
<dbReference type="PANTHER" id="PTHR43711:SF31">
    <property type="entry name" value="HISTIDINE KINASE"/>
    <property type="match status" value="1"/>
</dbReference>
<sequence>MIIKQRFTKKPRISFSERLTQAFLEDYQHVDKMMLILLFLHWFTASTIMAYAYGLYTLGFVGGGLVMLIATLAYMLYRGTVVFRIIVGISLMLFSAIFIQQHLGRIEMHFHVFIALAFLIRYKDFIPLLAGAITTTVHHAVFSYCQVYDITLLDMPIKVYNYGEGFSITLLHAAFVVLAVSVYIYMIQSLRQQFIKNIQFSDTLELKNQEIEQSKIALKKEKEREMAANKAKSQFIANMSHELRTPRFDFRFSNIWSVKLTPWKWG</sequence>
<keyword evidence="7" id="KW-0812">Transmembrane</keyword>
<dbReference type="SUPFAM" id="SSF47384">
    <property type="entry name" value="Homodimeric domain of signal transducing histidine kinase"/>
    <property type="match status" value="1"/>
</dbReference>
<dbReference type="InterPro" id="IPR050736">
    <property type="entry name" value="Sensor_HK_Regulatory"/>
</dbReference>
<dbReference type="CDD" id="cd00082">
    <property type="entry name" value="HisKA"/>
    <property type="match status" value="1"/>
</dbReference>
<keyword evidence="7" id="KW-1133">Transmembrane helix</keyword>
<evidence type="ECO:0000256" key="1">
    <source>
        <dbReference type="ARBA" id="ARBA00000085"/>
    </source>
</evidence>
<gene>
    <name evidence="8" type="ORF">MBHS_01873</name>
</gene>
<dbReference type="AlphaFoldDB" id="A0A1H6F7A5"/>
<dbReference type="RefSeq" id="WP_286019279.1">
    <property type="nucleotide sequence ID" value="NZ_FMSV02000418.1"/>
</dbReference>
<keyword evidence="6" id="KW-0175">Coiled coil</keyword>
<keyword evidence="4 8" id="KW-0418">Kinase</keyword>
<dbReference type="GO" id="GO:0000155">
    <property type="term" value="F:phosphorelay sensor kinase activity"/>
    <property type="evidence" value="ECO:0007669"/>
    <property type="project" value="InterPro"/>
</dbReference>
<protein>
    <recommendedName>
        <fullName evidence="2">histidine kinase</fullName>
        <ecNumber evidence="2">2.7.13.3</ecNumber>
    </recommendedName>
</protein>
<feature type="coiled-coil region" evidence="6">
    <location>
        <begin position="201"/>
        <end position="228"/>
    </location>
</feature>
<keyword evidence="7" id="KW-0472">Membrane</keyword>
<evidence type="ECO:0000256" key="5">
    <source>
        <dbReference type="ARBA" id="ARBA00023012"/>
    </source>
</evidence>
<proteinExistence type="predicted"/>
<keyword evidence="9" id="KW-1185">Reference proteome</keyword>
<reference evidence="8 9" key="1">
    <citation type="submission" date="2016-10" db="EMBL/GenBank/DDBJ databases">
        <authorList>
            <person name="de Groot N.N."/>
        </authorList>
    </citation>
    <scope>NUCLEOTIDE SEQUENCE [LARGE SCALE GENOMIC DNA]</scope>
    <source>
        <strain evidence="8">MBHS1</strain>
    </source>
</reference>
<dbReference type="EC" id="2.7.13.3" evidence="2"/>
<accession>A0A1H6F7A5</accession>
<feature type="transmembrane region" description="Helical" evidence="7">
    <location>
        <begin position="81"/>
        <end position="99"/>
    </location>
</feature>
<feature type="transmembrane region" description="Helical" evidence="7">
    <location>
        <begin position="165"/>
        <end position="186"/>
    </location>
</feature>
<evidence type="ECO:0000256" key="2">
    <source>
        <dbReference type="ARBA" id="ARBA00012438"/>
    </source>
</evidence>
<keyword evidence="5" id="KW-0902">Two-component regulatory system</keyword>
<dbReference type="PANTHER" id="PTHR43711">
    <property type="entry name" value="TWO-COMPONENT HISTIDINE KINASE"/>
    <property type="match status" value="1"/>
</dbReference>
<dbReference type="InterPro" id="IPR036097">
    <property type="entry name" value="HisK_dim/P_sf"/>
</dbReference>
<evidence type="ECO:0000256" key="3">
    <source>
        <dbReference type="ARBA" id="ARBA00022679"/>
    </source>
</evidence>
<keyword evidence="3" id="KW-0808">Transferase</keyword>
<evidence type="ECO:0000313" key="8">
    <source>
        <dbReference type="EMBL" id="SEH06018.1"/>
    </source>
</evidence>
<evidence type="ECO:0000256" key="4">
    <source>
        <dbReference type="ARBA" id="ARBA00022777"/>
    </source>
</evidence>